<comment type="caution">
    <text evidence="2">The sequence shown here is derived from an EMBL/GenBank/DDBJ whole genome shotgun (WGS) entry which is preliminary data.</text>
</comment>
<evidence type="ECO:0000313" key="3">
    <source>
        <dbReference type="Proteomes" id="UP000315842"/>
    </source>
</evidence>
<protein>
    <submittedName>
        <fullName evidence="2">PAAR motif protein</fullName>
    </submittedName>
</protein>
<feature type="compositionally biased region" description="Polar residues" evidence="1">
    <location>
        <begin position="74"/>
        <end position="96"/>
    </location>
</feature>
<accession>A0A4Y3KAA4</accession>
<dbReference type="RefSeq" id="WP_094180270.1">
    <property type="nucleotide sequence ID" value="NZ_BJLP01000018.1"/>
</dbReference>
<dbReference type="EMBL" id="BJLP01000018">
    <property type="protein sequence ID" value="GEA80892.1"/>
    <property type="molecule type" value="Genomic_DNA"/>
</dbReference>
<organism evidence="2 3">
    <name type="scientific">Cellulomonas uda</name>
    <dbReference type="NCBI Taxonomy" id="1714"/>
    <lineage>
        <taxon>Bacteria</taxon>
        <taxon>Bacillati</taxon>
        <taxon>Actinomycetota</taxon>
        <taxon>Actinomycetes</taxon>
        <taxon>Micrococcales</taxon>
        <taxon>Cellulomonadaceae</taxon>
        <taxon>Cellulomonas</taxon>
    </lineage>
</organism>
<sequence length="133" mass="12971">MGTPAVGTDAMVVAVDTHVVLVPTPGGTVPTPLPHVFSGTITSATSSTVTIGGKAAATLDSVARNKPPHVATPPGTTFQSPPSDEGTVTQASSTVTIGGKGVARVGDQVTTCNDPSDQPVGTLVGPVGTVMVG</sequence>
<dbReference type="Gene3D" id="2.60.200.60">
    <property type="match status" value="1"/>
</dbReference>
<dbReference type="InterPro" id="IPR008727">
    <property type="entry name" value="PAAR_motif"/>
</dbReference>
<dbReference type="Pfam" id="PF05488">
    <property type="entry name" value="PAAR_motif"/>
    <property type="match status" value="1"/>
</dbReference>
<dbReference type="CDD" id="cd14740">
    <property type="entry name" value="PAAR_4"/>
    <property type="match status" value="1"/>
</dbReference>
<evidence type="ECO:0000256" key="1">
    <source>
        <dbReference type="SAM" id="MobiDB-lite"/>
    </source>
</evidence>
<keyword evidence="3" id="KW-1185">Reference proteome</keyword>
<proteinExistence type="predicted"/>
<feature type="region of interest" description="Disordered" evidence="1">
    <location>
        <begin position="63"/>
        <end position="100"/>
    </location>
</feature>
<evidence type="ECO:0000313" key="2">
    <source>
        <dbReference type="EMBL" id="GEA80892.1"/>
    </source>
</evidence>
<name>A0A4Y3KAA4_CELUD</name>
<reference evidence="2 3" key="1">
    <citation type="submission" date="2019-06" db="EMBL/GenBank/DDBJ databases">
        <title>Whole genome shotgun sequence of Cellulomonas uda NBRC 3747.</title>
        <authorList>
            <person name="Hosoyama A."/>
            <person name="Uohara A."/>
            <person name="Ohji S."/>
            <person name="Ichikawa N."/>
        </authorList>
    </citation>
    <scope>NUCLEOTIDE SEQUENCE [LARGE SCALE GENOMIC DNA]</scope>
    <source>
        <strain evidence="2 3">NBRC 3747</strain>
    </source>
</reference>
<dbReference type="Proteomes" id="UP000315842">
    <property type="component" value="Unassembled WGS sequence"/>
</dbReference>
<gene>
    <name evidence="2" type="ORF">CUD01_13360</name>
</gene>
<dbReference type="AlphaFoldDB" id="A0A4Y3KAA4"/>